<keyword evidence="7" id="KW-0645">Protease</keyword>
<dbReference type="CDD" id="cd06530">
    <property type="entry name" value="S26_SPase_I"/>
    <property type="match status" value="1"/>
</dbReference>
<comment type="catalytic activity">
    <reaction evidence="1 7">
        <text>Cleavage of hydrophobic, N-terminal signal or leader sequences from secreted and periplasmic proteins.</text>
        <dbReference type="EC" id="3.4.21.89"/>
    </reaction>
</comment>
<keyword evidence="7" id="KW-0472">Membrane</keyword>
<dbReference type="Pfam" id="PF10502">
    <property type="entry name" value="Peptidase_S26"/>
    <property type="match status" value="1"/>
</dbReference>
<dbReference type="Gene3D" id="2.10.109.10">
    <property type="entry name" value="Umud Fragment, subunit A"/>
    <property type="match status" value="1"/>
</dbReference>
<keyword evidence="7" id="KW-0812">Transmembrane</keyword>
<dbReference type="PANTHER" id="PTHR43390">
    <property type="entry name" value="SIGNAL PEPTIDASE I"/>
    <property type="match status" value="1"/>
</dbReference>
<protein>
    <recommendedName>
        <fullName evidence="4 7">Signal peptidase I</fullName>
        <ecNumber evidence="4 7">3.4.21.89</ecNumber>
    </recommendedName>
</protein>
<dbReference type="GO" id="GO:0004252">
    <property type="term" value="F:serine-type endopeptidase activity"/>
    <property type="evidence" value="ECO:0007669"/>
    <property type="project" value="InterPro"/>
</dbReference>
<gene>
    <name evidence="9" type="primary">lepB</name>
    <name evidence="9" type="ORF">DW687_04175</name>
</gene>
<evidence type="ECO:0000259" key="8">
    <source>
        <dbReference type="Pfam" id="PF10502"/>
    </source>
</evidence>
<dbReference type="InterPro" id="IPR000223">
    <property type="entry name" value="Pept_S26A_signal_pept_1"/>
</dbReference>
<dbReference type="InterPro" id="IPR019758">
    <property type="entry name" value="Pept_S26A_signal_pept_1_CS"/>
</dbReference>
<evidence type="ECO:0000256" key="6">
    <source>
        <dbReference type="PIRSR" id="PIRSR600223-1"/>
    </source>
</evidence>
<evidence type="ECO:0000256" key="7">
    <source>
        <dbReference type="RuleBase" id="RU362042"/>
    </source>
</evidence>
<dbReference type="InterPro" id="IPR036286">
    <property type="entry name" value="LexA/Signal_pep-like_sf"/>
</dbReference>
<dbReference type="InterPro" id="IPR019757">
    <property type="entry name" value="Pept_S26A_signal_pept_1_Lys-AS"/>
</dbReference>
<evidence type="ECO:0000256" key="2">
    <source>
        <dbReference type="ARBA" id="ARBA00004401"/>
    </source>
</evidence>
<dbReference type="Proteomes" id="UP000261212">
    <property type="component" value="Unassembled WGS sequence"/>
</dbReference>
<evidence type="ECO:0000256" key="1">
    <source>
        <dbReference type="ARBA" id="ARBA00000677"/>
    </source>
</evidence>
<evidence type="ECO:0000313" key="10">
    <source>
        <dbReference type="Proteomes" id="UP000261212"/>
    </source>
</evidence>
<dbReference type="PRINTS" id="PR00727">
    <property type="entry name" value="LEADERPTASE"/>
</dbReference>
<feature type="active site" evidence="6">
    <location>
        <position position="39"/>
    </location>
</feature>
<dbReference type="GO" id="GO:0005886">
    <property type="term" value="C:plasma membrane"/>
    <property type="evidence" value="ECO:0007669"/>
    <property type="project" value="UniProtKB-SubCell"/>
</dbReference>
<dbReference type="AlphaFoldDB" id="A0A3E3E1U9"/>
<accession>A0A3E3E1U9</accession>
<dbReference type="InterPro" id="IPR019533">
    <property type="entry name" value="Peptidase_S26"/>
</dbReference>
<comment type="caution">
    <text evidence="9">The sequence shown here is derived from an EMBL/GenBank/DDBJ whole genome shotgun (WGS) entry which is preliminary data.</text>
</comment>
<name>A0A3E3E1U9_9FIRM</name>
<comment type="subcellular location">
    <subcellularLocation>
        <location evidence="2">Cell membrane</location>
        <topology evidence="2">Single-pass type II membrane protein</topology>
    </subcellularLocation>
    <subcellularLocation>
        <location evidence="7">Membrane</location>
        <topology evidence="7">Single-pass type II membrane protein</topology>
    </subcellularLocation>
</comment>
<evidence type="ECO:0000256" key="4">
    <source>
        <dbReference type="ARBA" id="ARBA00013208"/>
    </source>
</evidence>
<proteinExistence type="inferred from homology"/>
<feature type="transmembrane region" description="Helical" evidence="7">
    <location>
        <begin position="9"/>
        <end position="29"/>
    </location>
</feature>
<dbReference type="PANTHER" id="PTHR43390:SF1">
    <property type="entry name" value="CHLOROPLAST PROCESSING PEPTIDASE"/>
    <property type="match status" value="1"/>
</dbReference>
<dbReference type="GO" id="GO:0009003">
    <property type="term" value="F:signal peptidase activity"/>
    <property type="evidence" value="ECO:0007669"/>
    <property type="project" value="UniProtKB-EC"/>
</dbReference>
<evidence type="ECO:0000256" key="5">
    <source>
        <dbReference type="ARBA" id="ARBA00022801"/>
    </source>
</evidence>
<dbReference type="EMBL" id="QUSM01000002">
    <property type="protein sequence ID" value="RGD75530.1"/>
    <property type="molecule type" value="Genomic_DNA"/>
</dbReference>
<feature type="active site" evidence="6">
    <location>
        <position position="80"/>
    </location>
</feature>
<feature type="domain" description="Peptidase S26" evidence="8">
    <location>
        <begin position="9"/>
        <end position="161"/>
    </location>
</feature>
<dbReference type="PROSITE" id="PS00761">
    <property type="entry name" value="SPASE_I_3"/>
    <property type="match status" value="1"/>
</dbReference>
<comment type="similarity">
    <text evidence="3 7">Belongs to the peptidase S26 family.</text>
</comment>
<dbReference type="RefSeq" id="WP_117531768.1">
    <property type="nucleotide sequence ID" value="NZ_CAUFKS010000012.1"/>
</dbReference>
<dbReference type="NCBIfam" id="TIGR02227">
    <property type="entry name" value="sigpep_I_bact"/>
    <property type="match status" value="1"/>
</dbReference>
<dbReference type="EC" id="3.4.21.89" evidence="4 7"/>
<dbReference type="SUPFAM" id="SSF51306">
    <property type="entry name" value="LexA/Signal peptidase"/>
    <property type="match status" value="1"/>
</dbReference>
<sequence length="172" mass="19494">MKSGIKEILSWIITIAIAIILALLIRTYICEPVMVKQTSMYPTLNDSDKVLASKISYLAGEPKFQDIAVVKIDENNDYVKRVIGLPGDTVEIRNSKVYVNGEQIDEPYISDDIVYDDNPLIKVPEGKYFVMGDNRPNSEDSRSDRIGLISRDQFKAKIVYRLLPFSKFGKVN</sequence>
<dbReference type="PROSITE" id="PS00760">
    <property type="entry name" value="SPASE_I_2"/>
    <property type="match status" value="1"/>
</dbReference>
<evidence type="ECO:0000313" key="9">
    <source>
        <dbReference type="EMBL" id="RGD75530.1"/>
    </source>
</evidence>
<keyword evidence="5 7" id="KW-0378">Hydrolase</keyword>
<evidence type="ECO:0000256" key="3">
    <source>
        <dbReference type="ARBA" id="ARBA00009370"/>
    </source>
</evidence>
<reference evidence="9 10" key="1">
    <citation type="submission" date="2018-08" db="EMBL/GenBank/DDBJ databases">
        <title>A genome reference for cultivated species of the human gut microbiota.</title>
        <authorList>
            <person name="Zou Y."/>
            <person name="Xue W."/>
            <person name="Luo G."/>
        </authorList>
    </citation>
    <scope>NUCLEOTIDE SEQUENCE [LARGE SCALE GENOMIC DNA]</scope>
    <source>
        <strain evidence="9 10">AM25-6</strain>
    </source>
</reference>
<keyword evidence="7" id="KW-1133">Transmembrane helix</keyword>
<organism evidence="9 10">
    <name type="scientific">Anaerofustis stercorihominis</name>
    <dbReference type="NCBI Taxonomy" id="214853"/>
    <lineage>
        <taxon>Bacteria</taxon>
        <taxon>Bacillati</taxon>
        <taxon>Bacillota</taxon>
        <taxon>Clostridia</taxon>
        <taxon>Eubacteriales</taxon>
        <taxon>Eubacteriaceae</taxon>
        <taxon>Anaerofustis</taxon>
    </lineage>
</organism>
<dbReference type="GO" id="GO:0006465">
    <property type="term" value="P:signal peptide processing"/>
    <property type="evidence" value="ECO:0007669"/>
    <property type="project" value="InterPro"/>
</dbReference>